<keyword evidence="2" id="KW-0238">DNA-binding</keyword>
<protein>
    <submittedName>
        <fullName evidence="5">Putative transcriptional regulator</fullName>
    </submittedName>
</protein>
<name>A0A1B1TC39_9ARCH</name>
<dbReference type="InterPro" id="IPR002577">
    <property type="entry name" value="HTH_HxlR"/>
</dbReference>
<keyword evidence="1" id="KW-0805">Transcription regulation</keyword>
<evidence type="ECO:0000256" key="3">
    <source>
        <dbReference type="ARBA" id="ARBA00023163"/>
    </source>
</evidence>
<evidence type="ECO:0000313" key="5">
    <source>
        <dbReference type="EMBL" id="ANV79849.1"/>
    </source>
</evidence>
<keyword evidence="3" id="KW-0804">Transcription</keyword>
<proteinExistence type="predicted"/>
<dbReference type="SUPFAM" id="SSF46785">
    <property type="entry name" value="Winged helix' DNA-binding domain"/>
    <property type="match status" value="1"/>
</dbReference>
<dbReference type="InterPro" id="IPR036388">
    <property type="entry name" value="WH-like_DNA-bd_sf"/>
</dbReference>
<dbReference type="InterPro" id="IPR036390">
    <property type="entry name" value="WH_DNA-bd_sf"/>
</dbReference>
<dbReference type="AlphaFoldDB" id="A0A1B1TC39"/>
<dbReference type="GO" id="GO:0003677">
    <property type="term" value="F:DNA binding"/>
    <property type="evidence" value="ECO:0007669"/>
    <property type="project" value="UniProtKB-KW"/>
</dbReference>
<dbReference type="PANTHER" id="PTHR33204:SF37">
    <property type="entry name" value="HTH-TYPE TRANSCRIPTIONAL REGULATOR YODB"/>
    <property type="match status" value="1"/>
</dbReference>
<sequence length="147" mass="16656">MKITNSDYEVIDEAIKDVKKSGTTIRRTFAPYNENGEYDIEWEVGAAVEAFSSFSSRWSIEILAALYIAGDRRFNEMRNLLKGISSRTLSDKLTNCAELGLVNRIVDEGPPIRVRYQLTEHGRNAGRLLSPLVAYMKIQQGRVIIDK</sequence>
<reference evidence="5" key="2">
    <citation type="journal article" date="2015" name="ISME J.">
        <title>A new class of marine Euryarchaeota group II from the Mediterranean deep chlorophyll maximum.</title>
        <authorList>
            <person name="Martin-Cuadrado A.B."/>
            <person name="Garcia-Heredia I."/>
            <person name="Molto A.G."/>
            <person name="Lopez-Ubeda R."/>
            <person name="Kimes N."/>
            <person name="Lopez-Garcia P."/>
            <person name="Moreira D."/>
            <person name="Rodriguez-Valera F."/>
        </authorList>
    </citation>
    <scope>NUCLEOTIDE SEQUENCE</scope>
</reference>
<accession>A0A1B1TC39</accession>
<evidence type="ECO:0000259" key="4">
    <source>
        <dbReference type="PROSITE" id="PS51118"/>
    </source>
</evidence>
<dbReference type="Pfam" id="PF01638">
    <property type="entry name" value="HxlR"/>
    <property type="match status" value="1"/>
</dbReference>
<organism evidence="5">
    <name type="scientific">uncultured Poseidoniia archaeon</name>
    <dbReference type="NCBI Taxonomy" id="1697135"/>
    <lineage>
        <taxon>Archaea</taxon>
        <taxon>Methanobacteriati</taxon>
        <taxon>Thermoplasmatota</taxon>
        <taxon>Candidatus Poseidoniia</taxon>
        <taxon>environmental samples</taxon>
    </lineage>
</organism>
<evidence type="ECO:0000256" key="1">
    <source>
        <dbReference type="ARBA" id="ARBA00023015"/>
    </source>
</evidence>
<dbReference type="Gene3D" id="1.10.10.10">
    <property type="entry name" value="Winged helix-like DNA-binding domain superfamily/Winged helix DNA-binding domain"/>
    <property type="match status" value="1"/>
</dbReference>
<feature type="domain" description="HTH hxlR-type" evidence="4">
    <location>
        <begin position="44"/>
        <end position="144"/>
    </location>
</feature>
<dbReference type="PANTHER" id="PTHR33204">
    <property type="entry name" value="TRANSCRIPTIONAL REGULATOR, MARR FAMILY"/>
    <property type="match status" value="1"/>
</dbReference>
<evidence type="ECO:0000256" key="2">
    <source>
        <dbReference type="ARBA" id="ARBA00023125"/>
    </source>
</evidence>
<reference evidence="5" key="1">
    <citation type="submission" date="2014-11" db="EMBL/GenBank/DDBJ databases">
        <authorList>
            <person name="Zhu J."/>
            <person name="Qi W."/>
            <person name="Song R."/>
        </authorList>
    </citation>
    <scope>NUCLEOTIDE SEQUENCE</scope>
</reference>
<dbReference type="PROSITE" id="PS51118">
    <property type="entry name" value="HTH_HXLR"/>
    <property type="match status" value="1"/>
</dbReference>
<dbReference type="EMBL" id="KP211853">
    <property type="protein sequence ID" value="ANV79849.1"/>
    <property type="molecule type" value="Genomic_DNA"/>
</dbReference>